<feature type="transmembrane region" description="Helical" evidence="2">
    <location>
        <begin position="20"/>
        <end position="43"/>
    </location>
</feature>
<dbReference type="RefSeq" id="WP_345708845.1">
    <property type="nucleotide sequence ID" value="NZ_BAABKV010000001.1"/>
</dbReference>
<accession>A0ABW2G5F8</accession>
<comment type="caution">
    <text evidence="3">The sequence shown here is derived from an EMBL/GenBank/DDBJ whole genome shotgun (WGS) entry which is preliminary data.</text>
</comment>
<evidence type="ECO:0000313" key="3">
    <source>
        <dbReference type="EMBL" id="MFC7184774.1"/>
    </source>
</evidence>
<sequence>MYAPVPAPPRRRRAAQAGTVLLRIVLTVVPLVSLGMLGWITMLKPAIVHRRTRDWLLFGASAAASVGGIVLIGTSTGDTDWRATTGVVLLLGTAVVVPAYFLAVDLRPPRAPEPAPPARPPVGMPRPDRIGQVRAGLDELSAYLEQQERP</sequence>
<feature type="compositionally biased region" description="Pro residues" evidence="1">
    <location>
        <begin position="109"/>
        <end position="124"/>
    </location>
</feature>
<proteinExistence type="predicted"/>
<keyword evidence="2" id="KW-0472">Membrane</keyword>
<dbReference type="Proteomes" id="UP001596435">
    <property type="component" value="Unassembled WGS sequence"/>
</dbReference>
<evidence type="ECO:0000313" key="4">
    <source>
        <dbReference type="Proteomes" id="UP001596435"/>
    </source>
</evidence>
<feature type="region of interest" description="Disordered" evidence="1">
    <location>
        <begin position="107"/>
        <end position="130"/>
    </location>
</feature>
<keyword evidence="2" id="KW-1133">Transmembrane helix</keyword>
<feature type="transmembrane region" description="Helical" evidence="2">
    <location>
        <begin position="81"/>
        <end position="103"/>
    </location>
</feature>
<keyword evidence="4" id="KW-1185">Reference proteome</keyword>
<evidence type="ECO:0000256" key="2">
    <source>
        <dbReference type="SAM" id="Phobius"/>
    </source>
</evidence>
<gene>
    <name evidence="3" type="ORF">ACFQMG_35025</name>
</gene>
<evidence type="ECO:0008006" key="5">
    <source>
        <dbReference type="Google" id="ProtNLM"/>
    </source>
</evidence>
<dbReference type="EMBL" id="JBHTAJ010000118">
    <property type="protein sequence ID" value="MFC7184774.1"/>
    <property type="molecule type" value="Genomic_DNA"/>
</dbReference>
<keyword evidence="2" id="KW-0812">Transmembrane</keyword>
<organism evidence="3 4">
    <name type="scientific">Kitasatospora paranensis</name>
    <dbReference type="NCBI Taxonomy" id="258053"/>
    <lineage>
        <taxon>Bacteria</taxon>
        <taxon>Bacillati</taxon>
        <taxon>Actinomycetota</taxon>
        <taxon>Actinomycetes</taxon>
        <taxon>Kitasatosporales</taxon>
        <taxon>Streptomycetaceae</taxon>
        <taxon>Kitasatospora</taxon>
    </lineage>
</organism>
<protein>
    <recommendedName>
        <fullName evidence="5">Integral membrane protein</fullName>
    </recommendedName>
</protein>
<name>A0ABW2G5F8_9ACTN</name>
<feature type="transmembrane region" description="Helical" evidence="2">
    <location>
        <begin position="55"/>
        <end position="75"/>
    </location>
</feature>
<evidence type="ECO:0000256" key="1">
    <source>
        <dbReference type="SAM" id="MobiDB-lite"/>
    </source>
</evidence>
<reference evidence="4" key="1">
    <citation type="journal article" date="2019" name="Int. J. Syst. Evol. Microbiol.">
        <title>The Global Catalogue of Microorganisms (GCM) 10K type strain sequencing project: providing services to taxonomists for standard genome sequencing and annotation.</title>
        <authorList>
            <consortium name="The Broad Institute Genomics Platform"/>
            <consortium name="The Broad Institute Genome Sequencing Center for Infectious Disease"/>
            <person name="Wu L."/>
            <person name="Ma J."/>
        </authorList>
    </citation>
    <scope>NUCLEOTIDE SEQUENCE [LARGE SCALE GENOMIC DNA]</scope>
    <source>
        <strain evidence="4">CGMCC 1.12859</strain>
    </source>
</reference>